<name>A0A1E1LG97_9HELO</name>
<accession>A0A1E1LG97</accession>
<organism evidence="1 2">
    <name type="scientific">Rhynchosporium agropyri</name>
    <dbReference type="NCBI Taxonomy" id="914238"/>
    <lineage>
        <taxon>Eukaryota</taxon>
        <taxon>Fungi</taxon>
        <taxon>Dikarya</taxon>
        <taxon>Ascomycota</taxon>
        <taxon>Pezizomycotina</taxon>
        <taxon>Leotiomycetes</taxon>
        <taxon>Helotiales</taxon>
        <taxon>Ploettnerulaceae</taxon>
        <taxon>Rhynchosporium</taxon>
    </lineage>
</organism>
<dbReference type="EMBL" id="FJUX01000116">
    <property type="protein sequence ID" value="CZT09545.1"/>
    <property type="molecule type" value="Genomic_DNA"/>
</dbReference>
<dbReference type="AlphaFoldDB" id="A0A1E1LG97"/>
<dbReference type="Proteomes" id="UP000178912">
    <property type="component" value="Unassembled WGS sequence"/>
</dbReference>
<proteinExistence type="predicted"/>
<sequence length="61" mass="6845">MPPESKTSGPRMVDIINDGNYPQNRRHAQEEYCYYVAGNEVLNPLSPPLTSTALMDPLSHK</sequence>
<evidence type="ECO:0000313" key="1">
    <source>
        <dbReference type="EMBL" id="CZT09545.1"/>
    </source>
</evidence>
<keyword evidence="2" id="KW-1185">Reference proteome</keyword>
<gene>
    <name evidence="1" type="ORF">RAG0_14280</name>
</gene>
<evidence type="ECO:0000313" key="2">
    <source>
        <dbReference type="Proteomes" id="UP000178912"/>
    </source>
</evidence>
<reference evidence="2" key="1">
    <citation type="submission" date="2016-03" db="EMBL/GenBank/DDBJ databases">
        <authorList>
            <person name="Guldener U."/>
        </authorList>
    </citation>
    <scope>NUCLEOTIDE SEQUENCE [LARGE SCALE GENOMIC DNA]</scope>
    <source>
        <strain evidence="2">04CH-RAC-A.6.1</strain>
    </source>
</reference>
<protein>
    <submittedName>
        <fullName evidence="1">Uncharacterized protein</fullName>
    </submittedName>
</protein>